<evidence type="ECO:0000259" key="2">
    <source>
        <dbReference type="Pfam" id="PF03703"/>
    </source>
</evidence>
<feature type="transmembrane region" description="Helical" evidence="1">
    <location>
        <begin position="20"/>
        <end position="41"/>
    </location>
</feature>
<dbReference type="RefSeq" id="WP_184330418.1">
    <property type="nucleotide sequence ID" value="NZ_JACHHZ010000002.1"/>
</dbReference>
<dbReference type="Pfam" id="PF03703">
    <property type="entry name" value="bPH_2"/>
    <property type="match status" value="3"/>
</dbReference>
<keyword evidence="1" id="KW-1133">Transmembrane helix</keyword>
<proteinExistence type="predicted"/>
<name>A0A841HHJ8_9GAMM</name>
<sequence length="522" mass="58270">MASESLTFEPQHRLHPLSWLFSLTNYIKNFIVPLAFLVFLGARDDEMWGLVAVVPLLIGALWKQWIYRYGFGPRGLVIRDGLFFRNVRQIDYARIENIDIERGLLHRLLGVAQASIATSTGGKAEASIRVLSLDAVQELREQVFSHRAEKAATGQPAPQAVAPTADEVLLRLPPIELVRFGLIDNRGMLVVAALVGFLAQGGAFELVMRNAASWLDAPLHDFAALGFAMQAAIGVFGLISALIAMRILSVAIAFVTLFDFTLSRHSDDFRVHHGLLTRLALTLRVRRIQSIHQTQTLLHRFFGRVSVRVDLAGDSGVSEEGKQQSQTRTRWLAPICTPDMAQTLIATALPDVDFTASPNWQPLAPRARGRIFRKSVYFGVFFAALTALTLHLVPEAPFRPGMGWIPAVLAVLLPIAWWRAHVFVTNTRWALTDDAVMFRYGWLTRRLIVAPRNRLQSVHFAESPFDRRHRMASVSIDTAGGGAMRDNIHIPFLPEQIARALMVRLYHSEIDRGRVPQALPPA</sequence>
<evidence type="ECO:0000313" key="3">
    <source>
        <dbReference type="EMBL" id="MBB6092631.1"/>
    </source>
</evidence>
<organism evidence="3 4">
    <name type="scientific">Povalibacter uvarum</name>
    <dbReference type="NCBI Taxonomy" id="732238"/>
    <lineage>
        <taxon>Bacteria</taxon>
        <taxon>Pseudomonadati</taxon>
        <taxon>Pseudomonadota</taxon>
        <taxon>Gammaproteobacteria</taxon>
        <taxon>Steroidobacterales</taxon>
        <taxon>Steroidobacteraceae</taxon>
        <taxon>Povalibacter</taxon>
    </lineage>
</organism>
<dbReference type="PIRSF" id="PIRSF026631">
    <property type="entry name" value="UCP026631"/>
    <property type="match status" value="1"/>
</dbReference>
<dbReference type="PANTHER" id="PTHR34473:SF2">
    <property type="entry name" value="UPF0699 TRANSMEMBRANE PROTEIN YDBT"/>
    <property type="match status" value="1"/>
</dbReference>
<dbReference type="PANTHER" id="PTHR34473">
    <property type="entry name" value="UPF0699 TRANSMEMBRANE PROTEIN YDBS"/>
    <property type="match status" value="1"/>
</dbReference>
<accession>A0A841HHJ8</accession>
<feature type="transmembrane region" description="Helical" evidence="1">
    <location>
        <begin position="400"/>
        <end position="418"/>
    </location>
</feature>
<keyword evidence="1" id="KW-0812">Transmembrane</keyword>
<protein>
    <submittedName>
        <fullName evidence="3">Putative membrane protein</fullName>
    </submittedName>
</protein>
<feature type="transmembrane region" description="Helical" evidence="1">
    <location>
        <begin position="47"/>
        <end position="66"/>
    </location>
</feature>
<gene>
    <name evidence="3" type="ORF">HNQ60_001509</name>
</gene>
<evidence type="ECO:0000256" key="1">
    <source>
        <dbReference type="SAM" id="Phobius"/>
    </source>
</evidence>
<dbReference type="EMBL" id="JACHHZ010000002">
    <property type="protein sequence ID" value="MBB6092631.1"/>
    <property type="molecule type" value="Genomic_DNA"/>
</dbReference>
<dbReference type="InterPro" id="IPR014529">
    <property type="entry name" value="UCP026631"/>
</dbReference>
<feature type="domain" description="YdbS-like PH" evidence="2">
    <location>
        <begin position="425"/>
        <end position="501"/>
    </location>
</feature>
<dbReference type="AlphaFoldDB" id="A0A841HHJ8"/>
<dbReference type="InterPro" id="IPR005182">
    <property type="entry name" value="YdbS-like_PH"/>
</dbReference>
<dbReference type="Proteomes" id="UP000588068">
    <property type="component" value="Unassembled WGS sequence"/>
</dbReference>
<feature type="transmembrane region" description="Helical" evidence="1">
    <location>
        <begin position="187"/>
        <end position="207"/>
    </location>
</feature>
<keyword evidence="4" id="KW-1185">Reference proteome</keyword>
<feature type="domain" description="YdbS-like PH" evidence="2">
    <location>
        <begin position="67"/>
        <end position="142"/>
    </location>
</feature>
<reference evidence="3 4" key="1">
    <citation type="submission" date="2020-08" db="EMBL/GenBank/DDBJ databases">
        <title>Genomic Encyclopedia of Type Strains, Phase IV (KMG-IV): sequencing the most valuable type-strain genomes for metagenomic binning, comparative biology and taxonomic classification.</title>
        <authorList>
            <person name="Goeker M."/>
        </authorList>
    </citation>
    <scope>NUCLEOTIDE SEQUENCE [LARGE SCALE GENOMIC DNA]</scope>
    <source>
        <strain evidence="3 4">DSM 26723</strain>
    </source>
</reference>
<feature type="domain" description="YdbS-like PH" evidence="2">
    <location>
        <begin position="265"/>
        <end position="316"/>
    </location>
</feature>
<feature type="transmembrane region" description="Helical" evidence="1">
    <location>
        <begin position="227"/>
        <end position="260"/>
    </location>
</feature>
<keyword evidence="1" id="KW-0472">Membrane</keyword>
<feature type="transmembrane region" description="Helical" evidence="1">
    <location>
        <begin position="376"/>
        <end position="394"/>
    </location>
</feature>
<evidence type="ECO:0000313" key="4">
    <source>
        <dbReference type="Proteomes" id="UP000588068"/>
    </source>
</evidence>
<comment type="caution">
    <text evidence="3">The sequence shown here is derived from an EMBL/GenBank/DDBJ whole genome shotgun (WGS) entry which is preliminary data.</text>
</comment>